<gene>
    <name evidence="2" type="ORF">Purlil1_2296</name>
</gene>
<reference evidence="2 3" key="1">
    <citation type="journal article" date="2024" name="Microbiol. Resour. Announc.">
        <title>Genome annotations for the ascomycete fungi Trichoderma harzianum, Trichoderma aggressivum, and Purpureocillium lilacinum.</title>
        <authorList>
            <person name="Beijen E.P.W."/>
            <person name="Ohm R.A."/>
        </authorList>
    </citation>
    <scope>NUCLEOTIDE SEQUENCE [LARGE SCALE GENOMIC DNA]</scope>
    <source>
        <strain evidence="2 3">CBS 150709</strain>
    </source>
</reference>
<sequence length="382" mass="41080">MCWTDDDEDGDGDSEGTRSRATTPPGRALATCSLALQLKHTCLAVAVSSPLRPPRSSVPILRFFLGLVPRSNQTKPPPTSIPPPPPLRSRVVPFCLSARESTTTSSSSPSLSPSRSPNCVFPATLLLLSVGPRCRLTDSAPAFGPLSLLSLSSSVAYYLVVSCRAAKCPEPFAVVAAAAAAAAVATATQHAQARHTLTRAHARAHARTHTTGARRIFPLFRPPKIDDNPAGIPDHRWATPRRPWVVFTCTAQLGRRRVPSGSRLGCLCRRRGWTDPSYECYRGNNGFTCLVLVNGREYQTDLAYESDVLAQENAAMRAFMVCRNFSVNGGMLARNGIVQGLPATSDTGRRRKSRHTSSRDSSGSHGRRSGNHSSSSSTASFD</sequence>
<evidence type="ECO:0000313" key="3">
    <source>
        <dbReference type="Proteomes" id="UP001287286"/>
    </source>
</evidence>
<protein>
    <submittedName>
        <fullName evidence="2">Uncharacterized protein</fullName>
    </submittedName>
</protein>
<keyword evidence="3" id="KW-1185">Reference proteome</keyword>
<feature type="region of interest" description="Disordered" evidence="1">
    <location>
        <begin position="340"/>
        <end position="382"/>
    </location>
</feature>
<feature type="compositionally biased region" description="Acidic residues" evidence="1">
    <location>
        <begin position="1"/>
        <end position="14"/>
    </location>
</feature>
<comment type="caution">
    <text evidence="2">The sequence shown here is derived from an EMBL/GenBank/DDBJ whole genome shotgun (WGS) entry which is preliminary data.</text>
</comment>
<organism evidence="2 3">
    <name type="scientific">Purpureocillium lilacinum</name>
    <name type="common">Paecilomyces lilacinus</name>
    <dbReference type="NCBI Taxonomy" id="33203"/>
    <lineage>
        <taxon>Eukaryota</taxon>
        <taxon>Fungi</taxon>
        <taxon>Dikarya</taxon>
        <taxon>Ascomycota</taxon>
        <taxon>Pezizomycotina</taxon>
        <taxon>Sordariomycetes</taxon>
        <taxon>Hypocreomycetidae</taxon>
        <taxon>Hypocreales</taxon>
        <taxon>Ophiocordycipitaceae</taxon>
        <taxon>Purpureocillium</taxon>
    </lineage>
</organism>
<feature type="compositionally biased region" description="Low complexity" evidence="1">
    <location>
        <begin position="371"/>
        <end position="382"/>
    </location>
</feature>
<evidence type="ECO:0000313" key="2">
    <source>
        <dbReference type="EMBL" id="KAK4093139.1"/>
    </source>
</evidence>
<proteinExistence type="predicted"/>
<dbReference type="Proteomes" id="UP001287286">
    <property type="component" value="Unassembled WGS sequence"/>
</dbReference>
<name>A0ABR0CA60_PURLI</name>
<accession>A0ABR0CA60</accession>
<dbReference type="Gene3D" id="3.30.160.20">
    <property type="match status" value="1"/>
</dbReference>
<dbReference type="EMBL" id="JAWRVI010000006">
    <property type="protein sequence ID" value="KAK4093139.1"/>
    <property type="molecule type" value="Genomic_DNA"/>
</dbReference>
<evidence type="ECO:0000256" key="1">
    <source>
        <dbReference type="SAM" id="MobiDB-lite"/>
    </source>
</evidence>
<feature type="region of interest" description="Disordered" evidence="1">
    <location>
        <begin position="1"/>
        <end position="26"/>
    </location>
</feature>
<dbReference type="CDD" id="cd00048">
    <property type="entry name" value="DSRM_SF"/>
    <property type="match status" value="1"/>
</dbReference>
<dbReference type="SUPFAM" id="SSF54768">
    <property type="entry name" value="dsRNA-binding domain-like"/>
    <property type="match status" value="1"/>
</dbReference>